<dbReference type="GO" id="GO:0051301">
    <property type="term" value="P:cell division"/>
    <property type="evidence" value="ECO:0007669"/>
    <property type="project" value="UniProtKB-KW"/>
</dbReference>
<keyword evidence="8 10" id="KW-0131">Cell cycle</keyword>
<dbReference type="GO" id="GO:0005737">
    <property type="term" value="C:cytoplasm"/>
    <property type="evidence" value="ECO:0007669"/>
    <property type="project" value="UniProtKB-SubCell"/>
</dbReference>
<evidence type="ECO:0000259" key="12">
    <source>
        <dbReference type="Pfam" id="PF01225"/>
    </source>
</evidence>
<keyword evidence="7 10" id="KW-0573">Peptidoglycan synthesis</keyword>
<keyword evidence="2 10" id="KW-0436">Ligase</keyword>
<dbReference type="Pfam" id="PF02875">
    <property type="entry name" value="Mur_ligase_C"/>
    <property type="match status" value="1"/>
</dbReference>
<dbReference type="GO" id="GO:0047480">
    <property type="term" value="F:UDP-N-acetylmuramoyl-tripeptide-D-alanyl-D-alanine ligase activity"/>
    <property type="evidence" value="ECO:0007669"/>
    <property type="project" value="UniProtKB-UniRule"/>
</dbReference>
<evidence type="ECO:0000256" key="8">
    <source>
        <dbReference type="ARBA" id="ARBA00023306"/>
    </source>
</evidence>
<comment type="function">
    <text evidence="10 11">Involved in cell wall formation. Catalyzes the final step in the synthesis of UDP-N-acetylmuramoyl-pentapeptide, the precursor of murein.</text>
</comment>
<evidence type="ECO:0000313" key="16">
    <source>
        <dbReference type="Proteomes" id="UP001139409"/>
    </source>
</evidence>
<dbReference type="Proteomes" id="UP001139409">
    <property type="component" value="Unassembled WGS sequence"/>
</dbReference>
<name>A0A9X1HX61_9BACT</name>
<dbReference type="PANTHER" id="PTHR43024">
    <property type="entry name" value="UDP-N-ACETYLMURAMOYL-TRIPEPTIDE--D-ALANYL-D-ALANINE LIGASE"/>
    <property type="match status" value="1"/>
</dbReference>
<dbReference type="SUPFAM" id="SSF53623">
    <property type="entry name" value="MurD-like peptide ligases, catalytic domain"/>
    <property type="match status" value="1"/>
</dbReference>
<dbReference type="GO" id="GO:0008360">
    <property type="term" value="P:regulation of cell shape"/>
    <property type="evidence" value="ECO:0007669"/>
    <property type="project" value="UniProtKB-KW"/>
</dbReference>
<dbReference type="RefSeq" id="WP_225699862.1">
    <property type="nucleotide sequence ID" value="NZ_JAIXNE010000008.1"/>
</dbReference>
<keyword evidence="1 10" id="KW-0963">Cytoplasm</keyword>
<evidence type="ECO:0000256" key="2">
    <source>
        <dbReference type="ARBA" id="ARBA00022598"/>
    </source>
</evidence>
<reference evidence="15" key="1">
    <citation type="submission" date="2021-09" db="EMBL/GenBank/DDBJ databases">
        <title>Fulvivirga sp. isolated from coastal sediment.</title>
        <authorList>
            <person name="Yu H."/>
        </authorList>
    </citation>
    <scope>NUCLEOTIDE SEQUENCE</scope>
    <source>
        <strain evidence="15">1062</strain>
    </source>
</reference>
<comment type="subcellular location">
    <subcellularLocation>
        <location evidence="10 11">Cytoplasm</location>
    </subcellularLocation>
</comment>
<protein>
    <recommendedName>
        <fullName evidence="10 11">UDP-N-acetylmuramoyl-tripeptide--D-alanyl-D-alanine ligase</fullName>
        <ecNumber evidence="10 11">6.3.2.10</ecNumber>
    </recommendedName>
    <alternativeName>
        <fullName evidence="10">D-alanyl-D-alanine-adding enzyme</fullName>
    </alternativeName>
</protein>
<comment type="caution">
    <text evidence="15">The sequence shown here is derived from an EMBL/GenBank/DDBJ whole genome shotgun (WGS) entry which is preliminary data.</text>
</comment>
<keyword evidence="6 10" id="KW-0133">Cell shape</keyword>
<proteinExistence type="inferred from homology"/>
<feature type="binding site" evidence="10">
    <location>
        <begin position="96"/>
        <end position="102"/>
    </location>
    <ligand>
        <name>ATP</name>
        <dbReference type="ChEBI" id="CHEBI:30616"/>
    </ligand>
</feature>
<dbReference type="Pfam" id="PF08245">
    <property type="entry name" value="Mur_ligase_M"/>
    <property type="match status" value="1"/>
</dbReference>
<evidence type="ECO:0000256" key="7">
    <source>
        <dbReference type="ARBA" id="ARBA00022984"/>
    </source>
</evidence>
<sequence length="426" mass="47184">MIEKLYTNYLQYRGVSTDTRKISEGDIFFALKGPNFNANAFAEDALNKGASLAVIDDEAYAQDERYVVVEDTLSTLQQLATHHRKQLTIPVIGLTGSNGKTTTKELIDAVLSKKYRTLATRGNLNNHIGVPLTILSIKPEHEIAIIEMGANHQGEIARLCEIALPDHGLITNIGKAHIEGFGGFEGVIKGKSELYQHLINYDGVVWINSNNPILSNMAKRFKTPLFYPNPGDFYHCEFIEANPHIVLKAESGNTVHTQLIGSYNFENMAVALCIGKYFNVPARDAESAIASYNPVNNRSQVISKEDFTIIMDAYNANPSSMKSALENLLSMKGKKKAVILGDMKELGVTSEEEHRNIGKWLKTSGIDTIYLYGNDMAYAAEECGAAKHFNEKSALKLALHDEDFTDYLILLKGSRSMGLEEVLEDL</sequence>
<keyword evidence="4 10" id="KW-0547">Nucleotide-binding</keyword>
<evidence type="ECO:0000256" key="5">
    <source>
        <dbReference type="ARBA" id="ARBA00022840"/>
    </source>
</evidence>
<evidence type="ECO:0000256" key="1">
    <source>
        <dbReference type="ARBA" id="ARBA00022490"/>
    </source>
</evidence>
<dbReference type="NCBIfam" id="TIGR01143">
    <property type="entry name" value="murF"/>
    <property type="match status" value="1"/>
</dbReference>
<dbReference type="InterPro" id="IPR005863">
    <property type="entry name" value="UDP-N-AcMur_synth"/>
</dbReference>
<dbReference type="PANTHER" id="PTHR43024:SF1">
    <property type="entry name" value="UDP-N-ACETYLMURAMOYL-TRIPEPTIDE--D-ALANYL-D-ALANINE LIGASE"/>
    <property type="match status" value="1"/>
</dbReference>
<dbReference type="InterPro" id="IPR036615">
    <property type="entry name" value="Mur_ligase_C_dom_sf"/>
</dbReference>
<keyword evidence="5 10" id="KW-0067">ATP-binding</keyword>
<evidence type="ECO:0000256" key="4">
    <source>
        <dbReference type="ARBA" id="ARBA00022741"/>
    </source>
</evidence>
<keyword evidence="3 10" id="KW-0132">Cell division</keyword>
<dbReference type="GO" id="GO:0009252">
    <property type="term" value="P:peptidoglycan biosynthetic process"/>
    <property type="evidence" value="ECO:0007669"/>
    <property type="project" value="UniProtKB-UniRule"/>
</dbReference>
<dbReference type="GO" id="GO:0071555">
    <property type="term" value="P:cell wall organization"/>
    <property type="evidence" value="ECO:0007669"/>
    <property type="project" value="UniProtKB-KW"/>
</dbReference>
<evidence type="ECO:0000256" key="11">
    <source>
        <dbReference type="RuleBase" id="RU004136"/>
    </source>
</evidence>
<evidence type="ECO:0000313" key="15">
    <source>
        <dbReference type="EMBL" id="MCA6079000.1"/>
    </source>
</evidence>
<accession>A0A9X1HX61</accession>
<feature type="domain" description="Mur ligase central" evidence="14">
    <location>
        <begin position="95"/>
        <end position="274"/>
    </location>
</feature>
<keyword evidence="16" id="KW-1185">Reference proteome</keyword>
<evidence type="ECO:0000256" key="3">
    <source>
        <dbReference type="ARBA" id="ARBA00022618"/>
    </source>
</evidence>
<evidence type="ECO:0000256" key="10">
    <source>
        <dbReference type="HAMAP-Rule" id="MF_02019"/>
    </source>
</evidence>
<gene>
    <name evidence="10 15" type="primary">murF</name>
    <name evidence="15" type="ORF">LDX50_29270</name>
</gene>
<dbReference type="EMBL" id="JAIXNE010000008">
    <property type="protein sequence ID" value="MCA6079000.1"/>
    <property type="molecule type" value="Genomic_DNA"/>
</dbReference>
<dbReference type="Gene3D" id="3.90.190.20">
    <property type="entry name" value="Mur ligase, C-terminal domain"/>
    <property type="match status" value="1"/>
</dbReference>
<dbReference type="InterPro" id="IPR000713">
    <property type="entry name" value="Mur_ligase_N"/>
</dbReference>
<organism evidence="15 16">
    <name type="scientific">Fulvivirga sedimenti</name>
    <dbReference type="NCBI Taxonomy" id="2879465"/>
    <lineage>
        <taxon>Bacteria</taxon>
        <taxon>Pseudomonadati</taxon>
        <taxon>Bacteroidota</taxon>
        <taxon>Cytophagia</taxon>
        <taxon>Cytophagales</taxon>
        <taxon>Fulvivirgaceae</taxon>
        <taxon>Fulvivirga</taxon>
    </lineage>
</organism>
<dbReference type="InterPro" id="IPR035911">
    <property type="entry name" value="MurE/MurF_N"/>
</dbReference>
<dbReference type="SUPFAM" id="SSF53244">
    <property type="entry name" value="MurD-like peptide ligases, peptide-binding domain"/>
    <property type="match status" value="1"/>
</dbReference>
<evidence type="ECO:0000256" key="9">
    <source>
        <dbReference type="ARBA" id="ARBA00023316"/>
    </source>
</evidence>
<dbReference type="Pfam" id="PF01225">
    <property type="entry name" value="Mur_ligase"/>
    <property type="match status" value="1"/>
</dbReference>
<dbReference type="Gene3D" id="3.40.1190.10">
    <property type="entry name" value="Mur-like, catalytic domain"/>
    <property type="match status" value="1"/>
</dbReference>
<dbReference type="SUPFAM" id="SSF63418">
    <property type="entry name" value="MurE/MurF N-terminal domain"/>
    <property type="match status" value="1"/>
</dbReference>
<comment type="pathway">
    <text evidence="10 11">Cell wall biogenesis; peptidoglycan biosynthesis.</text>
</comment>
<dbReference type="InterPro" id="IPR051046">
    <property type="entry name" value="MurCDEF_CellWall_CoF430Synth"/>
</dbReference>
<dbReference type="InterPro" id="IPR004101">
    <property type="entry name" value="Mur_ligase_C"/>
</dbReference>
<dbReference type="Gene3D" id="3.40.1390.10">
    <property type="entry name" value="MurE/MurF, N-terminal domain"/>
    <property type="match status" value="1"/>
</dbReference>
<dbReference type="InterPro" id="IPR036565">
    <property type="entry name" value="Mur-like_cat_sf"/>
</dbReference>
<dbReference type="AlphaFoldDB" id="A0A9X1HX61"/>
<dbReference type="EC" id="6.3.2.10" evidence="10 11"/>
<comment type="similarity">
    <text evidence="10">Belongs to the MurCDEF family. MurF subfamily.</text>
</comment>
<feature type="domain" description="Mur ligase N-terminal catalytic" evidence="12">
    <location>
        <begin position="12"/>
        <end position="83"/>
    </location>
</feature>
<dbReference type="GO" id="GO:0005524">
    <property type="term" value="F:ATP binding"/>
    <property type="evidence" value="ECO:0007669"/>
    <property type="project" value="UniProtKB-UniRule"/>
</dbReference>
<feature type="domain" description="Mur ligase C-terminal" evidence="13">
    <location>
        <begin position="298"/>
        <end position="415"/>
    </location>
</feature>
<comment type="catalytic activity">
    <reaction evidence="10 11">
        <text>D-alanyl-D-alanine + UDP-N-acetyl-alpha-D-muramoyl-L-alanyl-gamma-D-glutamyl-meso-2,6-diaminopimelate + ATP = UDP-N-acetyl-alpha-D-muramoyl-L-alanyl-gamma-D-glutamyl-meso-2,6-diaminopimeloyl-D-alanyl-D-alanine + ADP + phosphate + H(+)</text>
        <dbReference type="Rhea" id="RHEA:28374"/>
        <dbReference type="ChEBI" id="CHEBI:15378"/>
        <dbReference type="ChEBI" id="CHEBI:30616"/>
        <dbReference type="ChEBI" id="CHEBI:43474"/>
        <dbReference type="ChEBI" id="CHEBI:57822"/>
        <dbReference type="ChEBI" id="CHEBI:61386"/>
        <dbReference type="ChEBI" id="CHEBI:83905"/>
        <dbReference type="ChEBI" id="CHEBI:456216"/>
        <dbReference type="EC" id="6.3.2.10"/>
    </reaction>
</comment>
<dbReference type="HAMAP" id="MF_02019">
    <property type="entry name" value="MurF"/>
    <property type="match status" value="1"/>
</dbReference>
<dbReference type="InterPro" id="IPR013221">
    <property type="entry name" value="Mur_ligase_cen"/>
</dbReference>
<evidence type="ECO:0000256" key="6">
    <source>
        <dbReference type="ARBA" id="ARBA00022960"/>
    </source>
</evidence>
<evidence type="ECO:0000259" key="13">
    <source>
        <dbReference type="Pfam" id="PF02875"/>
    </source>
</evidence>
<evidence type="ECO:0000259" key="14">
    <source>
        <dbReference type="Pfam" id="PF08245"/>
    </source>
</evidence>
<keyword evidence="9 10" id="KW-0961">Cell wall biogenesis/degradation</keyword>